<sequence>MLILDENLWLTEGDIDDIITLKKIDNDYQYQHKPYG</sequence>
<accession>H5XSS5</accession>
<evidence type="ECO:0000313" key="2">
    <source>
        <dbReference type="Proteomes" id="UP000005104"/>
    </source>
</evidence>
<dbReference type="HOGENOM" id="CLU_3355836_0_0_9"/>
<keyword evidence="2" id="KW-1185">Reference proteome</keyword>
<reference evidence="1 2" key="1">
    <citation type="submission" date="2011-11" db="EMBL/GenBank/DDBJ databases">
        <title>The Noncontiguous Finished genome of Desulfosporosinus youngiae DSM 17734.</title>
        <authorList>
            <consortium name="US DOE Joint Genome Institute (JGI-PGF)"/>
            <person name="Lucas S."/>
            <person name="Han J."/>
            <person name="Lapidus A."/>
            <person name="Cheng J.-F."/>
            <person name="Goodwin L."/>
            <person name="Pitluck S."/>
            <person name="Peters L."/>
            <person name="Ovchinnikova G."/>
            <person name="Lu M."/>
            <person name="Land M.L."/>
            <person name="Hauser L."/>
            <person name="Pester M."/>
            <person name="Spring S."/>
            <person name="Ollivier B."/>
            <person name="Rattei T."/>
            <person name="Klenk H.-P."/>
            <person name="Wagner M."/>
            <person name="Loy A."/>
            <person name="Woyke T.J."/>
        </authorList>
    </citation>
    <scope>NUCLEOTIDE SEQUENCE [LARGE SCALE GENOMIC DNA]</scope>
    <source>
        <strain evidence="1 2">DSM 17734</strain>
    </source>
</reference>
<evidence type="ECO:0000313" key="1">
    <source>
        <dbReference type="EMBL" id="EHQ87743.1"/>
    </source>
</evidence>
<dbReference type="EMBL" id="CM001441">
    <property type="protein sequence ID" value="EHQ87743.1"/>
    <property type="molecule type" value="Genomic_DNA"/>
</dbReference>
<dbReference type="Proteomes" id="UP000005104">
    <property type="component" value="Chromosome"/>
</dbReference>
<name>H5XSS5_9FIRM</name>
<protein>
    <submittedName>
        <fullName evidence="1">Uncharacterized protein</fullName>
    </submittedName>
</protein>
<dbReference type="AlphaFoldDB" id="H5XSS5"/>
<proteinExistence type="predicted"/>
<organism evidence="1 2">
    <name type="scientific">Desulfosporosinus youngiae DSM 17734</name>
    <dbReference type="NCBI Taxonomy" id="768710"/>
    <lineage>
        <taxon>Bacteria</taxon>
        <taxon>Bacillati</taxon>
        <taxon>Bacillota</taxon>
        <taxon>Clostridia</taxon>
        <taxon>Eubacteriales</taxon>
        <taxon>Desulfitobacteriaceae</taxon>
        <taxon>Desulfosporosinus</taxon>
    </lineage>
</organism>
<gene>
    <name evidence="1" type="ORF">DesyoDRAFT_0561</name>
</gene>